<dbReference type="PANTHER" id="PTHR42637:SF1">
    <property type="entry name" value="TRNA 2-(METHYLSULFANYL)-N(6)-ISOPENTENYLADENOSINE(37) HYDROXYLASE"/>
    <property type="match status" value="1"/>
</dbReference>
<dbReference type="SUPFAM" id="SSF47240">
    <property type="entry name" value="Ferritin-like"/>
    <property type="match status" value="1"/>
</dbReference>
<keyword evidence="2" id="KW-1185">Reference proteome</keyword>
<dbReference type="InterPro" id="IPR009078">
    <property type="entry name" value="Ferritin-like_SF"/>
</dbReference>
<accession>A0A378I9U4</accession>
<dbReference type="PIRSF" id="PIRSF020736">
    <property type="entry name" value="MiaE"/>
    <property type="match status" value="1"/>
</dbReference>
<evidence type="ECO:0000313" key="2">
    <source>
        <dbReference type="Proteomes" id="UP000254968"/>
    </source>
</evidence>
<protein>
    <submittedName>
        <fullName evidence="1">tRNA-(Ms(2)io(6)a)-hydrolase(tRNA hydroxylase)</fullName>
    </submittedName>
</protein>
<dbReference type="CDD" id="cd07910">
    <property type="entry name" value="MiaE"/>
    <property type="match status" value="1"/>
</dbReference>
<name>A0A378I9U4_9GAMM</name>
<proteinExistence type="predicted"/>
<sequence>MYDITLSILKILLNMISAPIQNIPNFSTFLRISTPTAWLEAATQNLPLLLLDHAHCERKAAATAINFMSKYPGYQELVNMMSPLAREELLHFEKVLAFMAQRGLKFGPLPPSNYAQQLHMLASKKNTPERLSDLLLIGAIIEARSCERFNALVPQLTDHSLARFYATLVKAEARHFEDYLKLASLYGRNIEQRLDYFLTVENQLISKPDCVFRFHSGIPIE</sequence>
<dbReference type="AlphaFoldDB" id="A0A378I9U4"/>
<dbReference type="GO" id="GO:0045301">
    <property type="term" value="F:tRNA 2-(methylsulfanyl)-N(6)-isopentenyladenosine(37) hydroxylase activity"/>
    <property type="evidence" value="ECO:0007669"/>
    <property type="project" value="InterPro"/>
</dbReference>
<dbReference type="GO" id="GO:0006400">
    <property type="term" value="P:tRNA modification"/>
    <property type="evidence" value="ECO:0007669"/>
    <property type="project" value="InterPro"/>
</dbReference>
<dbReference type="Pfam" id="PF06175">
    <property type="entry name" value="MiaE"/>
    <property type="match status" value="1"/>
</dbReference>
<dbReference type="GO" id="GO:0016787">
    <property type="term" value="F:hydrolase activity"/>
    <property type="evidence" value="ECO:0007669"/>
    <property type="project" value="UniProtKB-KW"/>
</dbReference>
<dbReference type="PANTHER" id="PTHR42637">
    <property type="entry name" value="TRNA-(MS[2]IO[6]A)-HYDROXYLASE"/>
    <property type="match status" value="1"/>
</dbReference>
<organism evidence="1 2">
    <name type="scientific">Legionella beliardensis</name>
    <dbReference type="NCBI Taxonomy" id="91822"/>
    <lineage>
        <taxon>Bacteria</taxon>
        <taxon>Pseudomonadati</taxon>
        <taxon>Pseudomonadota</taxon>
        <taxon>Gammaproteobacteria</taxon>
        <taxon>Legionellales</taxon>
        <taxon>Legionellaceae</taxon>
        <taxon>Legionella</taxon>
    </lineage>
</organism>
<keyword evidence="1" id="KW-0378">Hydrolase</keyword>
<evidence type="ECO:0000313" key="1">
    <source>
        <dbReference type="EMBL" id="STX29134.1"/>
    </source>
</evidence>
<dbReference type="InterPro" id="IPR010386">
    <property type="entry name" value="tRNA-Hydrxlase_MiaE"/>
</dbReference>
<dbReference type="Proteomes" id="UP000254968">
    <property type="component" value="Unassembled WGS sequence"/>
</dbReference>
<dbReference type="InterPro" id="IPR012347">
    <property type="entry name" value="Ferritin-like"/>
</dbReference>
<reference evidence="1 2" key="1">
    <citation type="submission" date="2018-06" db="EMBL/GenBank/DDBJ databases">
        <authorList>
            <consortium name="Pathogen Informatics"/>
            <person name="Doyle S."/>
        </authorList>
    </citation>
    <scope>NUCLEOTIDE SEQUENCE [LARGE SCALE GENOMIC DNA]</scope>
    <source>
        <strain evidence="1 2">NCTC13315</strain>
    </source>
</reference>
<dbReference type="EMBL" id="UGNV01000001">
    <property type="protein sequence ID" value="STX29134.1"/>
    <property type="molecule type" value="Genomic_DNA"/>
</dbReference>
<dbReference type="Gene3D" id="1.20.1260.10">
    <property type="match status" value="1"/>
</dbReference>
<gene>
    <name evidence="1" type="primary">miaE</name>
    <name evidence="1" type="ORF">NCTC13315_01669</name>
</gene>